<name>A0ABQ6HC93_9GAMM</name>
<keyword evidence="3" id="KW-1185">Reference proteome</keyword>
<keyword evidence="1" id="KW-0472">Membrane</keyword>
<accession>A0ABQ6HC93</accession>
<feature type="transmembrane region" description="Helical" evidence="1">
    <location>
        <begin position="7"/>
        <end position="26"/>
    </location>
</feature>
<evidence type="ECO:0000313" key="3">
    <source>
        <dbReference type="Proteomes" id="UP001157134"/>
    </source>
</evidence>
<gene>
    <name evidence="2" type="ORF">tloyanaT_07480</name>
</gene>
<evidence type="ECO:0000256" key="1">
    <source>
        <dbReference type="SAM" id="Phobius"/>
    </source>
</evidence>
<comment type="caution">
    <text evidence="2">The sequence shown here is derived from an EMBL/GenBank/DDBJ whole genome shotgun (WGS) entry which is preliminary data.</text>
</comment>
<evidence type="ECO:0000313" key="2">
    <source>
        <dbReference type="EMBL" id="GLX84496.1"/>
    </source>
</evidence>
<feature type="transmembrane region" description="Helical" evidence="1">
    <location>
        <begin position="32"/>
        <end position="51"/>
    </location>
</feature>
<keyword evidence="1" id="KW-0812">Transmembrane</keyword>
<organism evidence="2 3">
    <name type="scientific">Thalassotalea loyana</name>
    <dbReference type="NCBI Taxonomy" id="280483"/>
    <lineage>
        <taxon>Bacteria</taxon>
        <taxon>Pseudomonadati</taxon>
        <taxon>Pseudomonadota</taxon>
        <taxon>Gammaproteobacteria</taxon>
        <taxon>Alteromonadales</taxon>
        <taxon>Colwelliaceae</taxon>
        <taxon>Thalassotalea</taxon>
    </lineage>
</organism>
<dbReference type="RefSeq" id="WP_284296084.1">
    <property type="nucleotide sequence ID" value="NZ_BSSV01000001.1"/>
</dbReference>
<reference evidence="2 3" key="1">
    <citation type="submission" date="2023-03" db="EMBL/GenBank/DDBJ databases">
        <title>Thalassotalea loyana LMG 22536T draft genome sequence.</title>
        <authorList>
            <person name="Sawabe T."/>
        </authorList>
    </citation>
    <scope>NUCLEOTIDE SEQUENCE [LARGE SCALE GENOMIC DNA]</scope>
    <source>
        <strain evidence="2 3">LMG 22536</strain>
    </source>
</reference>
<keyword evidence="1" id="KW-1133">Transmembrane helix</keyword>
<dbReference type="EMBL" id="BSSV01000001">
    <property type="protein sequence ID" value="GLX84496.1"/>
    <property type="molecule type" value="Genomic_DNA"/>
</dbReference>
<proteinExistence type="predicted"/>
<sequence>MKINKFWTALGLVLFITGVIDLLFYWPTNGEVGIFLVKKSLYVVIGALVIWDNLIKPLRMSKTNKILKAD</sequence>
<protein>
    <submittedName>
        <fullName evidence="2">Uncharacterized protein</fullName>
    </submittedName>
</protein>
<dbReference type="Proteomes" id="UP001157134">
    <property type="component" value="Unassembled WGS sequence"/>
</dbReference>